<dbReference type="InterPro" id="IPR043128">
    <property type="entry name" value="Rev_trsase/Diguanyl_cyclase"/>
</dbReference>
<protein>
    <submittedName>
        <fullName evidence="3">Diguanylate cyclase (GGDEF)-like protein</fullName>
    </submittedName>
</protein>
<dbReference type="RefSeq" id="WP_307247294.1">
    <property type="nucleotide sequence ID" value="NZ_JAUSQZ010000001.1"/>
</dbReference>
<feature type="transmembrane region" description="Helical" evidence="1">
    <location>
        <begin position="163"/>
        <end position="183"/>
    </location>
</feature>
<feature type="transmembrane region" description="Helical" evidence="1">
    <location>
        <begin position="129"/>
        <end position="151"/>
    </location>
</feature>
<comment type="caution">
    <text evidence="3">The sequence shown here is derived from an EMBL/GenBank/DDBJ whole genome shotgun (WGS) entry which is preliminary data.</text>
</comment>
<feature type="transmembrane region" description="Helical" evidence="1">
    <location>
        <begin position="300"/>
        <end position="319"/>
    </location>
</feature>
<feature type="domain" description="GGDEF" evidence="2">
    <location>
        <begin position="366"/>
        <end position="488"/>
    </location>
</feature>
<keyword evidence="1" id="KW-0812">Transmembrane</keyword>
<dbReference type="CDD" id="cd01949">
    <property type="entry name" value="GGDEF"/>
    <property type="match status" value="1"/>
</dbReference>
<feature type="transmembrane region" description="Helical" evidence="1">
    <location>
        <begin position="225"/>
        <end position="243"/>
    </location>
</feature>
<feature type="transmembrane region" description="Helical" evidence="1">
    <location>
        <begin position="69"/>
        <end position="87"/>
    </location>
</feature>
<proteinExistence type="predicted"/>
<dbReference type="PANTHER" id="PTHR45138:SF24">
    <property type="entry name" value="DIGUANYLATE CYCLASE DGCC-RELATED"/>
    <property type="match status" value="1"/>
</dbReference>
<evidence type="ECO:0000313" key="3">
    <source>
        <dbReference type="EMBL" id="MDP9829267.1"/>
    </source>
</evidence>
<dbReference type="PANTHER" id="PTHR45138">
    <property type="entry name" value="REGULATORY COMPONENTS OF SENSORY TRANSDUCTION SYSTEM"/>
    <property type="match status" value="1"/>
</dbReference>
<feature type="transmembrane region" description="Helical" evidence="1">
    <location>
        <begin position="99"/>
        <end position="117"/>
    </location>
</feature>
<gene>
    <name evidence="3" type="ORF">J2S57_005016</name>
</gene>
<dbReference type="InterPro" id="IPR000160">
    <property type="entry name" value="GGDEF_dom"/>
</dbReference>
<dbReference type="EMBL" id="JAUSQZ010000001">
    <property type="protein sequence ID" value="MDP9829267.1"/>
    <property type="molecule type" value="Genomic_DNA"/>
</dbReference>
<dbReference type="PROSITE" id="PS51318">
    <property type="entry name" value="TAT"/>
    <property type="match status" value="1"/>
</dbReference>
<dbReference type="Pfam" id="PF00990">
    <property type="entry name" value="GGDEF"/>
    <property type="match status" value="1"/>
</dbReference>
<dbReference type="PROSITE" id="PS50887">
    <property type="entry name" value="GGDEF"/>
    <property type="match status" value="1"/>
</dbReference>
<dbReference type="InterPro" id="IPR006311">
    <property type="entry name" value="TAT_signal"/>
</dbReference>
<feature type="transmembrane region" description="Helical" evidence="1">
    <location>
        <begin position="192"/>
        <end position="213"/>
    </location>
</feature>
<keyword evidence="1" id="KW-1133">Transmembrane helix</keyword>
<dbReference type="SMART" id="SM00267">
    <property type="entry name" value="GGDEF"/>
    <property type="match status" value="1"/>
</dbReference>
<dbReference type="Proteomes" id="UP001235712">
    <property type="component" value="Unassembled WGS sequence"/>
</dbReference>
<keyword evidence="1" id="KW-0472">Membrane</keyword>
<evidence type="ECO:0000313" key="4">
    <source>
        <dbReference type="Proteomes" id="UP001235712"/>
    </source>
</evidence>
<evidence type="ECO:0000259" key="2">
    <source>
        <dbReference type="PROSITE" id="PS50887"/>
    </source>
</evidence>
<organism evidence="3 4">
    <name type="scientific">Kineosporia succinea</name>
    <dbReference type="NCBI Taxonomy" id="84632"/>
    <lineage>
        <taxon>Bacteria</taxon>
        <taxon>Bacillati</taxon>
        <taxon>Actinomycetota</taxon>
        <taxon>Actinomycetes</taxon>
        <taxon>Kineosporiales</taxon>
        <taxon>Kineosporiaceae</taxon>
        <taxon>Kineosporia</taxon>
    </lineage>
</organism>
<dbReference type="InterPro" id="IPR029787">
    <property type="entry name" value="Nucleotide_cyclase"/>
</dbReference>
<dbReference type="Gene3D" id="3.30.70.270">
    <property type="match status" value="1"/>
</dbReference>
<sequence>MTGQPHRTRRAAVRLLAAAALVTAVANVLPRPVSPAQAVVHVTSVVLSVLFMGLALPDVPPRSRRPFRLVFGATLIFLAGEFVFTYYRTWQPGVNPNPSDAFLVAGYLPLAVGVYLLDRQRRAAFGGLLDALIVTSSAGVLAMVFLVLPVATADDLSLTAKAVASAYPLVDVLLVFLVARMLIAPGGRGESLWWLIAALSCTLVGDTVNNVLLLGGDTTVPRWLYLLWTLLYVCLGLAVVRAVRDPTSEEPVVRGAAEEAGTDDASSGLAGGRLAVLAVAAMIPSVLLVTLVSFGDRNRTLSLGVGSLVLLSMLMARIWDLLRALNRQADQLAEVARTDPLTGVANRRSWDFEMDRSLAAARQNAGVLLVGLLDLDHFKKYNDTHGHQAGDDLLREAAQAWSLGIGAGGRVARWGGEEFAVALHCTDVGSGLTVLDALRTQVPFGQSCSIGVARWDGTETPAAVLHRADDALYEAKRTGRDRTVFQSSADPVTYTVP</sequence>
<reference evidence="3 4" key="1">
    <citation type="submission" date="2023-07" db="EMBL/GenBank/DDBJ databases">
        <title>Sequencing the genomes of 1000 actinobacteria strains.</title>
        <authorList>
            <person name="Klenk H.-P."/>
        </authorList>
    </citation>
    <scope>NUCLEOTIDE SEQUENCE [LARGE SCALE GENOMIC DNA]</scope>
    <source>
        <strain evidence="3 4">DSM 44388</strain>
    </source>
</reference>
<dbReference type="NCBIfam" id="TIGR00254">
    <property type="entry name" value="GGDEF"/>
    <property type="match status" value="1"/>
</dbReference>
<dbReference type="SUPFAM" id="SSF55073">
    <property type="entry name" value="Nucleotide cyclase"/>
    <property type="match status" value="1"/>
</dbReference>
<name>A0ABT9P994_9ACTN</name>
<keyword evidence="4" id="KW-1185">Reference proteome</keyword>
<feature type="transmembrane region" description="Helical" evidence="1">
    <location>
        <begin position="36"/>
        <end position="57"/>
    </location>
</feature>
<dbReference type="InterPro" id="IPR050469">
    <property type="entry name" value="Diguanylate_Cyclase"/>
</dbReference>
<evidence type="ECO:0000256" key="1">
    <source>
        <dbReference type="SAM" id="Phobius"/>
    </source>
</evidence>
<feature type="transmembrane region" description="Helical" evidence="1">
    <location>
        <begin position="274"/>
        <end position="294"/>
    </location>
</feature>
<accession>A0ABT9P994</accession>